<proteinExistence type="predicted"/>
<dbReference type="InterPro" id="IPR003615">
    <property type="entry name" value="HNH_nuc"/>
</dbReference>
<keyword evidence="4" id="KW-1185">Reference proteome</keyword>
<gene>
    <name evidence="3" type="ORF">GCM10025875_16790</name>
</gene>
<protein>
    <recommendedName>
        <fullName evidence="2">HNH nuclease domain-containing protein</fullName>
    </recommendedName>
</protein>
<feature type="region of interest" description="Disordered" evidence="1">
    <location>
        <begin position="94"/>
        <end position="114"/>
    </location>
</feature>
<evidence type="ECO:0000259" key="2">
    <source>
        <dbReference type="SMART" id="SM00507"/>
    </source>
</evidence>
<comment type="caution">
    <text evidence="3">The sequence shown here is derived from an EMBL/GenBank/DDBJ whole genome shotgun (WGS) entry which is preliminary data.</text>
</comment>
<evidence type="ECO:0000313" key="3">
    <source>
        <dbReference type="EMBL" id="GMA31687.1"/>
    </source>
</evidence>
<dbReference type="CDD" id="cd00085">
    <property type="entry name" value="HNHc"/>
    <property type="match status" value="1"/>
</dbReference>
<dbReference type="Gene3D" id="1.10.30.50">
    <property type="match status" value="1"/>
</dbReference>
<dbReference type="GO" id="GO:0003676">
    <property type="term" value="F:nucleic acid binding"/>
    <property type="evidence" value="ECO:0007669"/>
    <property type="project" value="InterPro"/>
</dbReference>
<reference evidence="3" key="1">
    <citation type="journal article" date="2014" name="Int. J. Syst. Evol. Microbiol.">
        <title>Complete genome sequence of Corynebacterium casei LMG S-19264T (=DSM 44701T), isolated from a smear-ripened cheese.</title>
        <authorList>
            <consortium name="US DOE Joint Genome Institute (JGI-PGF)"/>
            <person name="Walter F."/>
            <person name="Albersmeier A."/>
            <person name="Kalinowski J."/>
            <person name="Ruckert C."/>
        </authorList>
    </citation>
    <scope>NUCLEOTIDE SEQUENCE</scope>
    <source>
        <strain evidence="3">NBRC 112290</strain>
    </source>
</reference>
<feature type="domain" description="HNH nuclease" evidence="2">
    <location>
        <begin position="34"/>
        <end position="86"/>
    </location>
</feature>
<sequence length="138" mass="15124">MRRLACDADVIPVVLGGRSEIVDLGRRHRLVPATLRRALVARDGGCLFPGCTIPSTWCEAHHVVPWSQGGRTDADNCVLLCSSHHHAVHTGRWSVTAAPGRPPTPGIARDPLATSPFQITSPWRRRPEQRWNAYPLGA</sequence>
<evidence type="ECO:0000256" key="1">
    <source>
        <dbReference type="SAM" id="MobiDB-lite"/>
    </source>
</evidence>
<name>A0AA37XED4_9MICO</name>
<accession>A0AA37XED4</accession>
<dbReference type="AlphaFoldDB" id="A0AA37XED4"/>
<dbReference type="GO" id="GO:0008270">
    <property type="term" value="F:zinc ion binding"/>
    <property type="evidence" value="ECO:0007669"/>
    <property type="project" value="InterPro"/>
</dbReference>
<reference evidence="3" key="2">
    <citation type="submission" date="2023-02" db="EMBL/GenBank/DDBJ databases">
        <authorList>
            <person name="Sun Q."/>
            <person name="Mori K."/>
        </authorList>
    </citation>
    <scope>NUCLEOTIDE SEQUENCE</scope>
    <source>
        <strain evidence="3">NBRC 112290</strain>
    </source>
</reference>
<dbReference type="SMART" id="SM00507">
    <property type="entry name" value="HNHc"/>
    <property type="match status" value="1"/>
</dbReference>
<dbReference type="InterPro" id="IPR002711">
    <property type="entry name" value="HNH"/>
</dbReference>
<dbReference type="RefSeq" id="WP_284250472.1">
    <property type="nucleotide sequence ID" value="NZ_BSUM01000001.1"/>
</dbReference>
<dbReference type="GO" id="GO:0004519">
    <property type="term" value="F:endonuclease activity"/>
    <property type="evidence" value="ECO:0007669"/>
    <property type="project" value="InterPro"/>
</dbReference>
<evidence type="ECO:0000313" key="4">
    <source>
        <dbReference type="Proteomes" id="UP001157161"/>
    </source>
</evidence>
<dbReference type="Proteomes" id="UP001157161">
    <property type="component" value="Unassembled WGS sequence"/>
</dbReference>
<organism evidence="3 4">
    <name type="scientific">Litorihabitans aurantiacus</name>
    <dbReference type="NCBI Taxonomy" id="1930061"/>
    <lineage>
        <taxon>Bacteria</taxon>
        <taxon>Bacillati</taxon>
        <taxon>Actinomycetota</taxon>
        <taxon>Actinomycetes</taxon>
        <taxon>Micrococcales</taxon>
        <taxon>Beutenbergiaceae</taxon>
        <taxon>Litorihabitans</taxon>
    </lineage>
</organism>
<dbReference type="Pfam" id="PF01844">
    <property type="entry name" value="HNH"/>
    <property type="match status" value="1"/>
</dbReference>
<dbReference type="EMBL" id="BSUM01000001">
    <property type="protein sequence ID" value="GMA31687.1"/>
    <property type="molecule type" value="Genomic_DNA"/>
</dbReference>